<dbReference type="GO" id="GO:0005794">
    <property type="term" value="C:Golgi apparatus"/>
    <property type="evidence" value="ECO:0007669"/>
    <property type="project" value="TreeGrafter"/>
</dbReference>
<reference evidence="2" key="1">
    <citation type="submission" date="2021-01" db="EMBL/GenBank/DDBJ databases">
        <authorList>
            <person name="Corre E."/>
            <person name="Pelletier E."/>
            <person name="Niang G."/>
            <person name="Scheremetjew M."/>
            <person name="Finn R."/>
            <person name="Kale V."/>
            <person name="Holt S."/>
            <person name="Cochrane G."/>
            <person name="Meng A."/>
            <person name="Brown T."/>
            <person name="Cohen L."/>
        </authorList>
    </citation>
    <scope>NUCLEOTIDE SEQUENCE</scope>
    <source>
        <strain evidence="2">CCMP3328</strain>
    </source>
</reference>
<dbReference type="InterPro" id="IPR006342">
    <property type="entry name" value="FkbM_mtfrase"/>
</dbReference>
<dbReference type="EMBL" id="HBEF01013758">
    <property type="protein sequence ID" value="CAD8336490.1"/>
    <property type="molecule type" value="Transcribed_RNA"/>
</dbReference>
<dbReference type="GO" id="GO:0005886">
    <property type="term" value="C:plasma membrane"/>
    <property type="evidence" value="ECO:0007669"/>
    <property type="project" value="TreeGrafter"/>
</dbReference>
<proteinExistence type="predicted"/>
<dbReference type="Pfam" id="PF05050">
    <property type="entry name" value="Methyltransf_21"/>
    <property type="match status" value="1"/>
</dbReference>
<protein>
    <recommendedName>
        <fullName evidence="1">Methyltransferase FkbM domain-containing protein</fullName>
    </recommendedName>
</protein>
<feature type="domain" description="Methyltransferase FkbM" evidence="1">
    <location>
        <begin position="117"/>
        <end position="283"/>
    </location>
</feature>
<organism evidence="2">
    <name type="scientific">Craspedostauros australis</name>
    <dbReference type="NCBI Taxonomy" id="1486917"/>
    <lineage>
        <taxon>Eukaryota</taxon>
        <taxon>Sar</taxon>
        <taxon>Stramenopiles</taxon>
        <taxon>Ochrophyta</taxon>
        <taxon>Bacillariophyta</taxon>
        <taxon>Bacillariophyceae</taxon>
        <taxon>Bacillariophycidae</taxon>
        <taxon>Naviculales</taxon>
        <taxon>Naviculaceae</taxon>
        <taxon>Craspedostauros</taxon>
    </lineage>
</organism>
<dbReference type="PANTHER" id="PTHR34009:SF3">
    <property type="entry name" value="METHYLTRANSFERASE FKBM DOMAIN-CONTAINING PROTEIN"/>
    <property type="match status" value="1"/>
</dbReference>
<dbReference type="PANTHER" id="PTHR34009">
    <property type="entry name" value="PROTEIN STAR"/>
    <property type="match status" value="1"/>
</dbReference>
<gene>
    <name evidence="2" type="ORF">CAUS1442_LOCUS8618</name>
</gene>
<dbReference type="SUPFAM" id="SSF53335">
    <property type="entry name" value="S-adenosyl-L-methionine-dependent methyltransferases"/>
    <property type="match status" value="1"/>
</dbReference>
<dbReference type="Gene3D" id="3.40.50.150">
    <property type="entry name" value="Vaccinia Virus protein VP39"/>
    <property type="match status" value="1"/>
</dbReference>
<dbReference type="GO" id="GO:0006888">
    <property type="term" value="P:endoplasmic reticulum to Golgi vesicle-mediated transport"/>
    <property type="evidence" value="ECO:0007669"/>
    <property type="project" value="TreeGrafter"/>
</dbReference>
<evidence type="ECO:0000313" key="2">
    <source>
        <dbReference type="EMBL" id="CAD8336490.1"/>
    </source>
</evidence>
<name>A0A7R9WWU4_9STRA</name>
<accession>A0A7R9WWU4</accession>
<dbReference type="InterPro" id="IPR029063">
    <property type="entry name" value="SAM-dependent_MTases_sf"/>
</dbReference>
<sequence length="314" mass="35530">MVRGNKSTRTPAKPAQNWVMFLAISLFTALLIVQLQSVNFAHSITEAGLVTTVDSPSVHVAAETGTITVAKPPPRKTQAIACQRAVPPQLHKSQWQEDQHLLTWFNNVCNGTYIEMGGLDGVKFSNSHVFNKALDWKGVHVEADPRNYKNLVKNRPNEIANVHAGVCLEDRDLHWVHVPHDAAVCGFLEFAAEDFKKKHWRPFMIKRAKVVKCRRFENILHEVVGDSFHFDFFSLDIEGAELLALQSLNFNEYQFGVILVEADGANGRKDQAIKTILHRAGYTFIGTINRSNWFVNDNFDLIYDDVIYDDKKEG</sequence>
<evidence type="ECO:0000259" key="1">
    <source>
        <dbReference type="Pfam" id="PF05050"/>
    </source>
</evidence>
<dbReference type="GO" id="GO:0031902">
    <property type="term" value="C:late endosome membrane"/>
    <property type="evidence" value="ECO:0007669"/>
    <property type="project" value="TreeGrafter"/>
</dbReference>
<dbReference type="GO" id="GO:0005789">
    <property type="term" value="C:endoplasmic reticulum membrane"/>
    <property type="evidence" value="ECO:0007669"/>
    <property type="project" value="TreeGrafter"/>
</dbReference>
<dbReference type="GO" id="GO:0016197">
    <property type="term" value="P:endosomal transport"/>
    <property type="evidence" value="ECO:0007669"/>
    <property type="project" value="TreeGrafter"/>
</dbReference>
<dbReference type="InterPro" id="IPR053202">
    <property type="entry name" value="EGF_Rcpt_Signaling_Reg"/>
</dbReference>
<dbReference type="AlphaFoldDB" id="A0A7R9WWU4"/>